<comment type="catalytic activity">
    <reaction evidence="1 4 5">
        <text>[protein]-peptidylproline (omega=180) = [protein]-peptidylproline (omega=0)</text>
        <dbReference type="Rhea" id="RHEA:16237"/>
        <dbReference type="Rhea" id="RHEA-COMP:10747"/>
        <dbReference type="Rhea" id="RHEA-COMP:10748"/>
        <dbReference type="ChEBI" id="CHEBI:83833"/>
        <dbReference type="ChEBI" id="CHEBI:83834"/>
        <dbReference type="EC" id="5.2.1.8"/>
    </reaction>
</comment>
<dbReference type="SUPFAM" id="SSF54534">
    <property type="entry name" value="FKBP-like"/>
    <property type="match status" value="1"/>
</dbReference>
<dbReference type="AlphaFoldDB" id="A0A271IWR9"/>
<feature type="domain" description="PPIase FKBP-type" evidence="6">
    <location>
        <begin position="27"/>
        <end position="122"/>
    </location>
</feature>
<evidence type="ECO:0000256" key="1">
    <source>
        <dbReference type="ARBA" id="ARBA00000971"/>
    </source>
</evidence>
<protein>
    <recommendedName>
        <fullName evidence="5">Peptidyl-prolyl cis-trans isomerase</fullName>
        <ecNumber evidence="5">5.2.1.8</ecNumber>
    </recommendedName>
</protein>
<comment type="similarity">
    <text evidence="5">Belongs to the FKBP-type PPIase family.</text>
</comment>
<name>A0A271IWR9_9BACT</name>
<evidence type="ECO:0000256" key="2">
    <source>
        <dbReference type="ARBA" id="ARBA00023110"/>
    </source>
</evidence>
<dbReference type="PROSITE" id="PS51257">
    <property type="entry name" value="PROKAR_LIPOPROTEIN"/>
    <property type="match status" value="1"/>
</dbReference>
<dbReference type="EC" id="5.2.1.8" evidence="5"/>
<proteinExistence type="inferred from homology"/>
<sequence length="122" mass="12615">MHRLALLSLLVLAVAACDSSPSVVEDGVTVLVAYEGRLDNGDVFDSSAGAEFVVREAAPGQPGLISGFYDGLLGMMIGESKTLVIPPEQAYGAGGVVNPNTGEVIIPPNATLTFDVTILDIR</sequence>
<keyword evidence="8" id="KW-1185">Reference proteome</keyword>
<dbReference type="PROSITE" id="PS50059">
    <property type="entry name" value="FKBP_PPIASE"/>
    <property type="match status" value="1"/>
</dbReference>
<keyword evidence="2 4" id="KW-0697">Rotamase</keyword>
<evidence type="ECO:0000259" key="6">
    <source>
        <dbReference type="PROSITE" id="PS50059"/>
    </source>
</evidence>
<dbReference type="Proteomes" id="UP000216339">
    <property type="component" value="Unassembled WGS sequence"/>
</dbReference>
<evidence type="ECO:0000256" key="4">
    <source>
        <dbReference type="PROSITE-ProRule" id="PRU00277"/>
    </source>
</evidence>
<dbReference type="Gene3D" id="3.10.50.40">
    <property type="match status" value="1"/>
</dbReference>
<organism evidence="7 8">
    <name type="scientific">Rubrivirga marina</name>
    <dbReference type="NCBI Taxonomy" id="1196024"/>
    <lineage>
        <taxon>Bacteria</taxon>
        <taxon>Pseudomonadati</taxon>
        <taxon>Rhodothermota</taxon>
        <taxon>Rhodothermia</taxon>
        <taxon>Rhodothermales</taxon>
        <taxon>Rubricoccaceae</taxon>
        <taxon>Rubrivirga</taxon>
    </lineage>
</organism>
<evidence type="ECO:0000256" key="5">
    <source>
        <dbReference type="RuleBase" id="RU003915"/>
    </source>
</evidence>
<dbReference type="RefSeq" id="WP_095509273.1">
    <property type="nucleotide sequence ID" value="NZ_MQWD01000001.1"/>
</dbReference>
<evidence type="ECO:0000256" key="3">
    <source>
        <dbReference type="ARBA" id="ARBA00023235"/>
    </source>
</evidence>
<dbReference type="PANTHER" id="PTHR45779:SF7">
    <property type="entry name" value="PEPTIDYLPROLYL ISOMERASE"/>
    <property type="match status" value="1"/>
</dbReference>
<keyword evidence="3 4" id="KW-0413">Isomerase</keyword>
<evidence type="ECO:0000313" key="8">
    <source>
        <dbReference type="Proteomes" id="UP000216339"/>
    </source>
</evidence>
<reference evidence="7 8" key="1">
    <citation type="submission" date="2016-11" db="EMBL/GenBank/DDBJ databases">
        <title>Study of marine rhodopsin-containing bacteria.</title>
        <authorList>
            <person name="Yoshizawa S."/>
            <person name="Kumagai Y."/>
            <person name="Kogure K."/>
        </authorList>
    </citation>
    <scope>NUCLEOTIDE SEQUENCE [LARGE SCALE GENOMIC DNA]</scope>
    <source>
        <strain evidence="7 8">SAORIC-28</strain>
    </source>
</reference>
<evidence type="ECO:0000313" key="7">
    <source>
        <dbReference type="EMBL" id="PAP75632.1"/>
    </source>
</evidence>
<dbReference type="EMBL" id="MQWD01000001">
    <property type="protein sequence ID" value="PAP75632.1"/>
    <property type="molecule type" value="Genomic_DNA"/>
</dbReference>
<dbReference type="PANTHER" id="PTHR45779">
    <property type="entry name" value="PEPTIDYLPROLYL ISOMERASE"/>
    <property type="match status" value="1"/>
</dbReference>
<dbReference type="OrthoDB" id="9814548at2"/>
<dbReference type="GO" id="GO:0003755">
    <property type="term" value="F:peptidyl-prolyl cis-trans isomerase activity"/>
    <property type="evidence" value="ECO:0007669"/>
    <property type="project" value="UniProtKB-UniRule"/>
</dbReference>
<dbReference type="InterPro" id="IPR046357">
    <property type="entry name" value="PPIase_dom_sf"/>
</dbReference>
<dbReference type="InterPro" id="IPR044609">
    <property type="entry name" value="FKBP2/11"/>
</dbReference>
<gene>
    <name evidence="7" type="ORF">BSZ37_03865</name>
</gene>
<dbReference type="Pfam" id="PF00254">
    <property type="entry name" value="FKBP_C"/>
    <property type="match status" value="1"/>
</dbReference>
<accession>A0A271IWR9</accession>
<comment type="caution">
    <text evidence="7">The sequence shown here is derived from an EMBL/GenBank/DDBJ whole genome shotgun (WGS) entry which is preliminary data.</text>
</comment>
<dbReference type="InterPro" id="IPR001179">
    <property type="entry name" value="PPIase_FKBP_dom"/>
</dbReference>